<dbReference type="Proteomes" id="UP001333996">
    <property type="component" value="Unassembled WGS sequence"/>
</dbReference>
<organism evidence="1 2">
    <name type="scientific">Streptomyces chiangmaiensis</name>
    <dbReference type="NCBI Taxonomy" id="766497"/>
    <lineage>
        <taxon>Bacteria</taxon>
        <taxon>Bacillati</taxon>
        <taxon>Actinomycetota</taxon>
        <taxon>Actinomycetes</taxon>
        <taxon>Kitasatosporales</taxon>
        <taxon>Streptomycetaceae</taxon>
        <taxon>Streptomyces</taxon>
    </lineage>
</organism>
<dbReference type="EMBL" id="JAYWVC010000152">
    <property type="protein sequence ID" value="MED7826349.1"/>
    <property type="molecule type" value="Genomic_DNA"/>
</dbReference>
<evidence type="ECO:0000313" key="2">
    <source>
        <dbReference type="Proteomes" id="UP001333996"/>
    </source>
</evidence>
<name>A0ABU7FQL2_9ACTN</name>
<gene>
    <name evidence="1" type="ORF">VXC91_31470</name>
</gene>
<comment type="caution">
    <text evidence="1">The sequence shown here is derived from an EMBL/GenBank/DDBJ whole genome shotgun (WGS) entry which is preliminary data.</text>
</comment>
<evidence type="ECO:0000313" key="1">
    <source>
        <dbReference type="EMBL" id="MED7826349.1"/>
    </source>
</evidence>
<accession>A0ABU7FQL2</accession>
<sequence length="48" mass="5195">MATFRRGTASPDPGSTATFLTARRVVSALSTPGTAYRAGAPQRRYRHE</sequence>
<proteinExistence type="predicted"/>
<keyword evidence="2" id="KW-1185">Reference proteome</keyword>
<protein>
    <submittedName>
        <fullName evidence="1">Uncharacterized protein</fullName>
    </submittedName>
</protein>
<reference evidence="1" key="1">
    <citation type="submission" date="2024-01" db="EMBL/GenBank/DDBJ databases">
        <title>First draft genome sequence data of TA4-1, the type strain of Gram-positive actinobacterium Streptomyces chiangmaiensis.</title>
        <authorList>
            <person name="Yasawong M."/>
            <person name="Nantapong N."/>
        </authorList>
    </citation>
    <scope>NUCLEOTIDE SEQUENCE</scope>
    <source>
        <strain evidence="1">TA4-1</strain>
    </source>
</reference>